<dbReference type="InterPro" id="IPR016032">
    <property type="entry name" value="Sig_transdc_resp-reg_C-effctor"/>
</dbReference>
<evidence type="ECO:0000256" key="3">
    <source>
        <dbReference type="ARBA" id="ARBA00023125"/>
    </source>
</evidence>
<dbReference type="InterPro" id="IPR036388">
    <property type="entry name" value="WH-like_DNA-bd_sf"/>
</dbReference>
<dbReference type="GO" id="GO:0006355">
    <property type="term" value="P:regulation of DNA-templated transcription"/>
    <property type="evidence" value="ECO:0007669"/>
    <property type="project" value="InterPro"/>
</dbReference>
<keyword evidence="4" id="KW-0804">Transcription</keyword>
<feature type="domain" description="Bacterial transcriptional activator" evidence="6">
    <location>
        <begin position="99"/>
        <end position="240"/>
    </location>
</feature>
<evidence type="ECO:0000256" key="2">
    <source>
        <dbReference type="ARBA" id="ARBA00023015"/>
    </source>
</evidence>
<gene>
    <name evidence="7" type="ORF">C8E97_4872</name>
</gene>
<evidence type="ECO:0000259" key="6">
    <source>
        <dbReference type="SMART" id="SM01043"/>
    </source>
</evidence>
<dbReference type="AlphaFoldDB" id="A0A495W694"/>
<dbReference type="OrthoDB" id="4336084at2"/>
<reference evidence="7 8" key="1">
    <citation type="submission" date="2018-10" db="EMBL/GenBank/DDBJ databases">
        <title>Sequencing the genomes of 1000 actinobacteria strains.</title>
        <authorList>
            <person name="Klenk H.-P."/>
        </authorList>
    </citation>
    <scope>NUCLEOTIDE SEQUENCE [LARGE SCALE GENOMIC DNA]</scope>
    <source>
        <strain evidence="7 8">DSM 43800</strain>
    </source>
</reference>
<dbReference type="InterPro" id="IPR005158">
    <property type="entry name" value="BTAD"/>
</dbReference>
<dbReference type="SMART" id="SM00862">
    <property type="entry name" value="Trans_reg_C"/>
    <property type="match status" value="1"/>
</dbReference>
<dbReference type="SMART" id="SM01043">
    <property type="entry name" value="BTAD"/>
    <property type="match status" value="1"/>
</dbReference>
<dbReference type="GO" id="GO:0000160">
    <property type="term" value="P:phosphorelay signal transduction system"/>
    <property type="evidence" value="ECO:0007669"/>
    <property type="project" value="InterPro"/>
</dbReference>
<dbReference type="InterPro" id="IPR001867">
    <property type="entry name" value="OmpR/PhoB-type_DNA-bd"/>
</dbReference>
<organism evidence="7 8">
    <name type="scientific">Saccharothrix australiensis</name>
    <dbReference type="NCBI Taxonomy" id="2072"/>
    <lineage>
        <taxon>Bacteria</taxon>
        <taxon>Bacillati</taxon>
        <taxon>Actinomycetota</taxon>
        <taxon>Actinomycetes</taxon>
        <taxon>Pseudonocardiales</taxon>
        <taxon>Pseudonocardiaceae</taxon>
        <taxon>Saccharothrix</taxon>
    </lineage>
</organism>
<dbReference type="GO" id="GO:0003677">
    <property type="term" value="F:DNA binding"/>
    <property type="evidence" value="ECO:0007669"/>
    <property type="project" value="UniProtKB-KW"/>
</dbReference>
<evidence type="ECO:0000259" key="5">
    <source>
        <dbReference type="SMART" id="SM00862"/>
    </source>
</evidence>
<keyword evidence="8" id="KW-1185">Reference proteome</keyword>
<dbReference type="Proteomes" id="UP000282084">
    <property type="component" value="Unassembled WGS sequence"/>
</dbReference>
<dbReference type="RefSeq" id="WP_121007787.1">
    <property type="nucleotide sequence ID" value="NZ_RBXO01000001.1"/>
</dbReference>
<dbReference type="SUPFAM" id="SSF48452">
    <property type="entry name" value="TPR-like"/>
    <property type="match status" value="1"/>
</dbReference>
<dbReference type="InterPro" id="IPR011990">
    <property type="entry name" value="TPR-like_helical_dom_sf"/>
</dbReference>
<proteinExistence type="inferred from homology"/>
<evidence type="ECO:0000256" key="4">
    <source>
        <dbReference type="ARBA" id="ARBA00023163"/>
    </source>
</evidence>
<keyword evidence="3 7" id="KW-0238">DNA-binding</keyword>
<dbReference type="EMBL" id="RBXO01000001">
    <property type="protein sequence ID" value="RKT56183.1"/>
    <property type="molecule type" value="Genomic_DNA"/>
</dbReference>
<name>A0A495W694_9PSEU</name>
<evidence type="ECO:0000256" key="1">
    <source>
        <dbReference type="ARBA" id="ARBA00005820"/>
    </source>
</evidence>
<keyword evidence="2" id="KW-0805">Transcription regulation</keyword>
<evidence type="ECO:0000313" key="8">
    <source>
        <dbReference type="Proteomes" id="UP000282084"/>
    </source>
</evidence>
<dbReference type="Gene3D" id="1.25.40.10">
    <property type="entry name" value="Tetratricopeptide repeat domain"/>
    <property type="match status" value="1"/>
</dbReference>
<accession>A0A495W694</accession>
<protein>
    <submittedName>
        <fullName evidence="7">DNA-binding SARP family transcriptional activator</fullName>
    </submittedName>
</protein>
<feature type="domain" description="OmpR/PhoB-type" evidence="5">
    <location>
        <begin position="17"/>
        <end position="92"/>
    </location>
</feature>
<dbReference type="Pfam" id="PF03704">
    <property type="entry name" value="BTAD"/>
    <property type="match status" value="1"/>
</dbReference>
<dbReference type="SUPFAM" id="SSF46894">
    <property type="entry name" value="C-terminal effector domain of the bipartite response regulators"/>
    <property type="match status" value="1"/>
</dbReference>
<sequence>MAVEIRLLGTVEVFLDGRRADLGHARQRCVLAALAVEPNQPVGFDQLVARVWGDRPPRRPRPSLYGYLYRLRQALVDAEDVALVRRTGCYELVVDPDAVDLRRFEWLVSAARRAGADAARLALFDEALALWRGEAFAGLDTPWLGALRAVAEQHRSLAEADRTDAALRLGRGGGELARLTARSAAHPLDERVAAQLVLALHRAGRTGEALAHYQRVRRLLVDELGIDPGGALRAAHREVLRPEGGPLAADHRALQDR</sequence>
<dbReference type="Gene3D" id="1.10.10.10">
    <property type="entry name" value="Winged helix-like DNA-binding domain superfamily/Winged helix DNA-binding domain"/>
    <property type="match status" value="1"/>
</dbReference>
<dbReference type="PANTHER" id="PTHR35807:SF1">
    <property type="entry name" value="TRANSCRIPTIONAL REGULATOR REDD"/>
    <property type="match status" value="1"/>
</dbReference>
<evidence type="ECO:0000313" key="7">
    <source>
        <dbReference type="EMBL" id="RKT56183.1"/>
    </source>
</evidence>
<dbReference type="PANTHER" id="PTHR35807">
    <property type="entry name" value="TRANSCRIPTIONAL REGULATOR REDD-RELATED"/>
    <property type="match status" value="1"/>
</dbReference>
<comment type="caution">
    <text evidence="7">The sequence shown here is derived from an EMBL/GenBank/DDBJ whole genome shotgun (WGS) entry which is preliminary data.</text>
</comment>
<comment type="similarity">
    <text evidence="1">Belongs to the AfsR/DnrI/RedD regulatory family.</text>
</comment>
<dbReference type="InterPro" id="IPR051677">
    <property type="entry name" value="AfsR-DnrI-RedD_regulator"/>
</dbReference>
<dbReference type="CDD" id="cd15831">
    <property type="entry name" value="BTAD"/>
    <property type="match status" value="1"/>
</dbReference>